<proteinExistence type="predicted"/>
<accession>A0AAD3SX53</accession>
<dbReference type="GO" id="GO:0016301">
    <property type="term" value="F:kinase activity"/>
    <property type="evidence" value="ECO:0007669"/>
    <property type="project" value="UniProtKB-KW"/>
</dbReference>
<name>A0AAD3SX53_NEPGR</name>
<dbReference type="GO" id="GO:0038199">
    <property type="term" value="F:ethylene receptor activity"/>
    <property type="evidence" value="ECO:0007669"/>
    <property type="project" value="TreeGrafter"/>
</dbReference>
<feature type="signal peptide" evidence="1">
    <location>
        <begin position="1"/>
        <end position="20"/>
    </location>
</feature>
<dbReference type="EMBL" id="BSYO01000019">
    <property type="protein sequence ID" value="GMH18760.1"/>
    <property type="molecule type" value="Genomic_DNA"/>
</dbReference>
<keyword evidence="3" id="KW-1185">Reference proteome</keyword>
<dbReference type="PANTHER" id="PTHR24423">
    <property type="entry name" value="TWO-COMPONENT SENSOR HISTIDINE KINASE"/>
    <property type="match status" value="1"/>
</dbReference>
<dbReference type="Gene3D" id="3.30.450.40">
    <property type="match status" value="1"/>
</dbReference>
<dbReference type="GO" id="GO:0051740">
    <property type="term" value="F:ethylene binding"/>
    <property type="evidence" value="ECO:0007669"/>
    <property type="project" value="TreeGrafter"/>
</dbReference>
<organism evidence="2 3">
    <name type="scientific">Nepenthes gracilis</name>
    <name type="common">Slender pitcher plant</name>
    <dbReference type="NCBI Taxonomy" id="150966"/>
    <lineage>
        <taxon>Eukaryota</taxon>
        <taxon>Viridiplantae</taxon>
        <taxon>Streptophyta</taxon>
        <taxon>Embryophyta</taxon>
        <taxon>Tracheophyta</taxon>
        <taxon>Spermatophyta</taxon>
        <taxon>Magnoliopsida</taxon>
        <taxon>eudicotyledons</taxon>
        <taxon>Gunneridae</taxon>
        <taxon>Pentapetalae</taxon>
        <taxon>Caryophyllales</taxon>
        <taxon>Nepenthaceae</taxon>
        <taxon>Nepenthes</taxon>
    </lineage>
</organism>
<sequence>MRRALATGLVCALLISVPAADYQYPRCNCDEERIWSVENILECQIAVLPCGQDRSWTVEEVEIIEVVADQMAVAISHAAMPEDSQLMRDKLVEQNRAWQRAKKNGMRLAKRGTGSRK</sequence>
<comment type="caution">
    <text evidence="2">The sequence shown here is derived from an EMBL/GenBank/DDBJ whole genome shotgun (WGS) entry which is preliminary data.</text>
</comment>
<dbReference type="GO" id="GO:0046872">
    <property type="term" value="F:metal ion binding"/>
    <property type="evidence" value="ECO:0007669"/>
    <property type="project" value="UniProtKB-KW"/>
</dbReference>
<dbReference type="AlphaFoldDB" id="A0AAD3SX53"/>
<evidence type="ECO:0000313" key="2">
    <source>
        <dbReference type="EMBL" id="GMH18760.1"/>
    </source>
</evidence>
<dbReference type="InterPro" id="IPR029016">
    <property type="entry name" value="GAF-like_dom_sf"/>
</dbReference>
<dbReference type="GO" id="GO:0005783">
    <property type="term" value="C:endoplasmic reticulum"/>
    <property type="evidence" value="ECO:0007669"/>
    <property type="project" value="TreeGrafter"/>
</dbReference>
<keyword evidence="1" id="KW-0732">Signal</keyword>
<evidence type="ECO:0000256" key="1">
    <source>
        <dbReference type="SAM" id="SignalP"/>
    </source>
</evidence>
<evidence type="ECO:0000313" key="3">
    <source>
        <dbReference type="Proteomes" id="UP001279734"/>
    </source>
</evidence>
<feature type="chain" id="PRO_5042180816" evidence="1">
    <location>
        <begin position="21"/>
        <end position="117"/>
    </location>
</feature>
<dbReference type="SUPFAM" id="SSF55781">
    <property type="entry name" value="GAF domain-like"/>
    <property type="match status" value="1"/>
</dbReference>
<dbReference type="GO" id="GO:0005524">
    <property type="term" value="F:ATP binding"/>
    <property type="evidence" value="ECO:0007669"/>
    <property type="project" value="UniProtKB-KW"/>
</dbReference>
<dbReference type="PANTHER" id="PTHR24423:SF633">
    <property type="entry name" value="ETHYLENE RECEPTOR 2"/>
    <property type="match status" value="1"/>
</dbReference>
<protein>
    <submittedName>
        <fullName evidence="2">Uncharacterized protein</fullName>
    </submittedName>
</protein>
<gene>
    <name evidence="2" type="ORF">Nepgr_020601</name>
</gene>
<dbReference type="Proteomes" id="UP001279734">
    <property type="component" value="Unassembled WGS sequence"/>
</dbReference>
<reference evidence="2" key="1">
    <citation type="submission" date="2023-05" db="EMBL/GenBank/DDBJ databases">
        <title>Nepenthes gracilis genome sequencing.</title>
        <authorList>
            <person name="Fukushima K."/>
        </authorList>
    </citation>
    <scope>NUCLEOTIDE SEQUENCE</scope>
    <source>
        <strain evidence="2">SING2019-196</strain>
    </source>
</reference>